<name>A0ABR2ZHW0_9AGAR</name>
<keyword evidence="1" id="KW-0812">Transmembrane</keyword>
<dbReference type="Proteomes" id="UP001437256">
    <property type="component" value="Unassembled WGS sequence"/>
</dbReference>
<dbReference type="EMBL" id="JBBXMP010000160">
    <property type="protein sequence ID" value="KAL0060815.1"/>
    <property type="molecule type" value="Genomic_DNA"/>
</dbReference>
<protein>
    <submittedName>
        <fullName evidence="2">Uncharacterized protein</fullName>
    </submittedName>
</protein>
<evidence type="ECO:0000313" key="2">
    <source>
        <dbReference type="EMBL" id="KAL0060815.1"/>
    </source>
</evidence>
<keyword evidence="1" id="KW-0472">Membrane</keyword>
<evidence type="ECO:0000256" key="1">
    <source>
        <dbReference type="SAM" id="Phobius"/>
    </source>
</evidence>
<comment type="caution">
    <text evidence="2">The sequence shown here is derived from an EMBL/GenBank/DDBJ whole genome shotgun (WGS) entry which is preliminary data.</text>
</comment>
<organism evidence="2 3">
    <name type="scientific">Marasmius tenuissimus</name>
    <dbReference type="NCBI Taxonomy" id="585030"/>
    <lineage>
        <taxon>Eukaryota</taxon>
        <taxon>Fungi</taxon>
        <taxon>Dikarya</taxon>
        <taxon>Basidiomycota</taxon>
        <taxon>Agaricomycotina</taxon>
        <taxon>Agaricomycetes</taxon>
        <taxon>Agaricomycetidae</taxon>
        <taxon>Agaricales</taxon>
        <taxon>Marasmiineae</taxon>
        <taxon>Marasmiaceae</taxon>
        <taxon>Marasmius</taxon>
    </lineage>
</organism>
<feature type="transmembrane region" description="Helical" evidence="1">
    <location>
        <begin position="74"/>
        <end position="99"/>
    </location>
</feature>
<reference evidence="2 3" key="1">
    <citation type="submission" date="2024-05" db="EMBL/GenBank/DDBJ databases">
        <title>A draft genome resource for the thread blight pathogen Marasmius tenuissimus strain MS-2.</title>
        <authorList>
            <person name="Yulfo-Soto G.E."/>
            <person name="Baruah I.K."/>
            <person name="Amoako-Attah I."/>
            <person name="Bukari Y."/>
            <person name="Meinhardt L.W."/>
            <person name="Bailey B.A."/>
            <person name="Cohen S.P."/>
        </authorList>
    </citation>
    <scope>NUCLEOTIDE SEQUENCE [LARGE SCALE GENOMIC DNA]</scope>
    <source>
        <strain evidence="2 3">MS-2</strain>
    </source>
</reference>
<sequence>MPYPTHHDDASLSDMDTAWDDNEEVDELDTDSELAVGDIGGEEESVGVAHNPNPDAVISITLSNSRLEVRMGSAFATFHVVSNLAGMMLILAGIIGLALQGPGLLYVGLCIEAINHSG</sequence>
<gene>
    <name evidence="2" type="ORF">AAF712_012408</name>
</gene>
<keyword evidence="3" id="KW-1185">Reference proteome</keyword>
<proteinExistence type="predicted"/>
<evidence type="ECO:0000313" key="3">
    <source>
        <dbReference type="Proteomes" id="UP001437256"/>
    </source>
</evidence>
<keyword evidence="1" id="KW-1133">Transmembrane helix</keyword>
<accession>A0ABR2ZHW0</accession>